<dbReference type="GO" id="GO:0009898">
    <property type="term" value="C:cytoplasmic side of plasma membrane"/>
    <property type="evidence" value="ECO:0007669"/>
    <property type="project" value="TreeGrafter"/>
</dbReference>
<name>A0A1C3PGR4_9ACTN</name>
<feature type="domain" description="Rv3660c-like CheY-like N-terminal" evidence="1">
    <location>
        <begin position="23"/>
        <end position="131"/>
    </location>
</feature>
<dbReference type="InterPro" id="IPR059050">
    <property type="entry name" value="Rv3660c_N"/>
</dbReference>
<evidence type="ECO:0000313" key="3">
    <source>
        <dbReference type="Proteomes" id="UP000199013"/>
    </source>
</evidence>
<dbReference type="Pfam" id="PF26563">
    <property type="entry name" value="Rv3660c_N"/>
    <property type="match status" value="1"/>
</dbReference>
<dbReference type="NCBIfam" id="TIGR03815">
    <property type="entry name" value="CpaE_hom_Actino"/>
    <property type="match status" value="1"/>
</dbReference>
<evidence type="ECO:0000313" key="2">
    <source>
        <dbReference type="EMBL" id="SBW28980.1"/>
    </source>
</evidence>
<dbReference type="GO" id="GO:0005524">
    <property type="term" value="F:ATP binding"/>
    <property type="evidence" value="ECO:0007669"/>
    <property type="project" value="TreeGrafter"/>
</dbReference>
<organism evidence="2 3">
    <name type="scientific">Candidatus Protofrankia californiensis</name>
    <dbReference type="NCBI Taxonomy" id="1839754"/>
    <lineage>
        <taxon>Bacteria</taxon>
        <taxon>Bacillati</taxon>
        <taxon>Actinomycetota</taxon>
        <taxon>Actinomycetes</taxon>
        <taxon>Frankiales</taxon>
        <taxon>Frankiaceae</taxon>
        <taxon>Protofrankia</taxon>
    </lineage>
</organism>
<evidence type="ECO:0000259" key="1">
    <source>
        <dbReference type="Pfam" id="PF26563"/>
    </source>
</evidence>
<protein>
    <submittedName>
        <fullName evidence="2">Helicase/secretion CpaE-like protein</fullName>
    </submittedName>
</protein>
<dbReference type="Gene3D" id="3.40.50.300">
    <property type="entry name" value="P-loop containing nucleotide triphosphate hydrolases"/>
    <property type="match status" value="1"/>
</dbReference>
<dbReference type="PANTHER" id="PTHR43384">
    <property type="entry name" value="SEPTUM SITE-DETERMINING PROTEIN MIND HOMOLOG, CHLOROPLASTIC-RELATED"/>
    <property type="match status" value="1"/>
</dbReference>
<dbReference type="GO" id="GO:0004386">
    <property type="term" value="F:helicase activity"/>
    <property type="evidence" value="ECO:0007669"/>
    <property type="project" value="UniProtKB-KW"/>
</dbReference>
<dbReference type="EMBL" id="FLUV01002592">
    <property type="protein sequence ID" value="SBW28980.1"/>
    <property type="molecule type" value="Genomic_DNA"/>
</dbReference>
<keyword evidence="2" id="KW-0067">ATP-binding</keyword>
<accession>A0A1C3PGR4</accession>
<keyword evidence="2" id="KW-0378">Hydrolase</keyword>
<keyword evidence="2" id="KW-0547">Nucleotide-binding</keyword>
<dbReference type="InterPro" id="IPR050625">
    <property type="entry name" value="ParA/MinD_ATPase"/>
</dbReference>
<keyword evidence="3" id="KW-1185">Reference proteome</keyword>
<dbReference type="GO" id="GO:0016887">
    <property type="term" value="F:ATP hydrolysis activity"/>
    <property type="evidence" value="ECO:0007669"/>
    <property type="project" value="TreeGrafter"/>
</dbReference>
<dbReference type="AlphaFoldDB" id="A0A1C3PGR4"/>
<reference evidence="3" key="1">
    <citation type="submission" date="2016-02" db="EMBL/GenBank/DDBJ databases">
        <authorList>
            <person name="Wibberg D."/>
        </authorList>
    </citation>
    <scope>NUCLEOTIDE SEQUENCE [LARGE SCALE GENOMIC DNA]</scope>
</reference>
<dbReference type="SUPFAM" id="SSF52540">
    <property type="entry name" value="P-loop containing nucleoside triphosphate hydrolases"/>
    <property type="match status" value="1"/>
</dbReference>
<dbReference type="Proteomes" id="UP000199013">
    <property type="component" value="Unassembled WGS sequence"/>
</dbReference>
<dbReference type="PANTHER" id="PTHR43384:SF11">
    <property type="entry name" value="SEPTUM SITE DETERMINING PROTEIN"/>
    <property type="match status" value="1"/>
</dbReference>
<proteinExistence type="predicted"/>
<dbReference type="GO" id="GO:0051782">
    <property type="term" value="P:negative regulation of cell division"/>
    <property type="evidence" value="ECO:0007669"/>
    <property type="project" value="TreeGrafter"/>
</dbReference>
<keyword evidence="2" id="KW-0347">Helicase</keyword>
<sequence>MTPAPPVLALTSESEPGIRPLVVTDEPLLLDDLLRLAAAAGATVDAVADADLARRYWNSAPLVLVGADRVPSCVAVGLPRRPGVVLVSSDLDDGGVWEAAVRLGAEHVAFLPDAEEWMVDVLVDATEADQRRGTVVGVVGGRGGAGATSLSIALTLASLRRGFSTVLVDADPLGGGIDLALGIEDQPGMRWPDLASAHGRLPRRMLSEALPSLGELPVLSWDRISPTVIAPSAMTSILTSARRGNDLLVVDLPRFPDQTTAVAMQLAKIILVVVPAEVRAIAAAGRVCDTANRYCADVRVVVRLPGPAGLQADTVSDALALPVAGILRHEQGLASGLERGEPPGSRRRSSLARVSGQILNDLGLARSDVAA</sequence>
<dbReference type="InterPro" id="IPR027417">
    <property type="entry name" value="P-loop_NTPase"/>
</dbReference>
<dbReference type="InterPro" id="IPR022521">
    <property type="entry name" value="Rv3660c"/>
</dbReference>
<dbReference type="GO" id="GO:0005829">
    <property type="term" value="C:cytosol"/>
    <property type="evidence" value="ECO:0007669"/>
    <property type="project" value="TreeGrafter"/>
</dbReference>
<gene>
    <name evidence="2" type="ORF">FDG2_6274</name>
</gene>